<dbReference type="SUPFAM" id="SSF53822">
    <property type="entry name" value="Periplasmic binding protein-like I"/>
    <property type="match status" value="1"/>
</dbReference>
<dbReference type="InterPro" id="IPR051010">
    <property type="entry name" value="BCAA_transport"/>
</dbReference>
<dbReference type="Proteomes" id="UP000062160">
    <property type="component" value="Unassembled WGS sequence"/>
</dbReference>
<evidence type="ECO:0000256" key="2">
    <source>
        <dbReference type="ARBA" id="ARBA00022729"/>
    </source>
</evidence>
<dbReference type="CDD" id="cd06347">
    <property type="entry name" value="PBP1_ABC_LivK_ligand_binding-like"/>
    <property type="match status" value="1"/>
</dbReference>
<dbReference type="InterPro" id="IPR028082">
    <property type="entry name" value="Peripla_BP_I"/>
</dbReference>
<dbReference type="InterPro" id="IPR028081">
    <property type="entry name" value="Leu-bd"/>
</dbReference>
<organism evidence="4">
    <name type="scientific">Tepidanaerobacter syntrophicus</name>
    <dbReference type="NCBI Taxonomy" id="224999"/>
    <lineage>
        <taxon>Bacteria</taxon>
        <taxon>Bacillati</taxon>
        <taxon>Bacillota</taxon>
        <taxon>Clostridia</taxon>
        <taxon>Thermosediminibacterales</taxon>
        <taxon>Tepidanaerobacteraceae</taxon>
        <taxon>Tepidanaerobacter</taxon>
    </lineage>
</organism>
<proteinExistence type="inferred from homology"/>
<protein>
    <submittedName>
        <fullName evidence="4">Branched-chain amino acid transport system substrate-binding protein</fullName>
    </submittedName>
</protein>
<dbReference type="RefSeq" id="WP_059032673.1">
    <property type="nucleotide sequence ID" value="NZ_DF977001.1"/>
</dbReference>
<dbReference type="OrthoDB" id="9783240at2"/>
<dbReference type="PANTHER" id="PTHR30483:SF6">
    <property type="entry name" value="PERIPLASMIC BINDING PROTEIN OF ABC TRANSPORTER FOR NATURAL AMINO ACIDS"/>
    <property type="match status" value="1"/>
</dbReference>
<name>A0A0U9HIW4_9FIRM</name>
<evidence type="ECO:0000313" key="5">
    <source>
        <dbReference type="Proteomes" id="UP000062160"/>
    </source>
</evidence>
<sequence length="394" mass="43490">MSLIKKISAITLAIIMIMGLTGCGNESSLSDKIILGYIGPITGESAIWGEAESNTLKMLVEETNNQGGILGKEVVLKIYDNRSDPVETTNAARRALQNDGVIAFIGPNTSSCAIALDEVCEEYKVPHITTCGTNYKVTQREEDGSVRKYSFRACLSDPQLGDIMGQYAYEKLGIEKAAIIYEITNEYSLGITQNFTDAFEKVGGKVTIQEGYKTGDVDFRPQLSKIKAAGDFDALMIPANYKEVGLIANQARALGITQSFLGVDAWMMEDLFEIAKDAVQGTYFPCAMDVNAENLEEFKNKFEEKFKMDPGKAGTNAYFAYDCFQIVKNAIEKAGEPDPQKIRDAMENTKNLQCLTSVITIVPETHNPIRMASIFKIEGDNFVKVEEYTPDYSK</sequence>
<dbReference type="Gene3D" id="3.40.50.2300">
    <property type="match status" value="2"/>
</dbReference>
<gene>
    <name evidence="4" type="ORF">TSYNT_7295</name>
</gene>
<evidence type="ECO:0000259" key="3">
    <source>
        <dbReference type="Pfam" id="PF13458"/>
    </source>
</evidence>
<dbReference type="PROSITE" id="PS51257">
    <property type="entry name" value="PROKAR_LIPOPROTEIN"/>
    <property type="match status" value="1"/>
</dbReference>
<dbReference type="EMBL" id="DF977001">
    <property type="protein sequence ID" value="GAQ25276.1"/>
    <property type="molecule type" value="Genomic_DNA"/>
</dbReference>
<dbReference type="PANTHER" id="PTHR30483">
    <property type="entry name" value="LEUCINE-SPECIFIC-BINDING PROTEIN"/>
    <property type="match status" value="1"/>
</dbReference>
<comment type="similarity">
    <text evidence="1">Belongs to the leucine-binding protein family.</text>
</comment>
<dbReference type="AlphaFoldDB" id="A0A0U9HIW4"/>
<dbReference type="STRING" id="224999.GCA_001485475_01291"/>
<keyword evidence="2" id="KW-0732">Signal</keyword>
<evidence type="ECO:0000313" key="4">
    <source>
        <dbReference type="EMBL" id="GAQ25276.1"/>
    </source>
</evidence>
<evidence type="ECO:0000256" key="1">
    <source>
        <dbReference type="ARBA" id="ARBA00010062"/>
    </source>
</evidence>
<feature type="domain" description="Leucine-binding protein" evidence="3">
    <location>
        <begin position="33"/>
        <end position="378"/>
    </location>
</feature>
<dbReference type="Pfam" id="PF13458">
    <property type="entry name" value="Peripla_BP_6"/>
    <property type="match status" value="1"/>
</dbReference>
<keyword evidence="5" id="KW-1185">Reference proteome</keyword>
<accession>A0A0U9HIW4</accession>
<reference evidence="4" key="1">
    <citation type="journal article" date="2016" name="Genome Announc.">
        <title>Draft Genome Sequence of the Syntrophic Lactate-Degrading Bacterium Tepidanaerobacter syntrophicus JLT.</title>
        <authorList>
            <person name="Matsuura N."/>
            <person name="Ohashi A."/>
            <person name="Tourlousse D.M."/>
            <person name="Sekiguchi Y."/>
        </authorList>
    </citation>
    <scope>NUCLEOTIDE SEQUENCE [LARGE SCALE GENOMIC DNA]</scope>
    <source>
        <strain evidence="4">JL</strain>
    </source>
</reference>